<name>A0A7W5H3W5_9PORP</name>
<comment type="caution">
    <text evidence="5">The sequence shown here is derived from an EMBL/GenBank/DDBJ whole genome shotgun (WGS) entry which is preliminary data.</text>
</comment>
<gene>
    <name evidence="5" type="ORF">FHX64_002960</name>
</gene>
<reference evidence="5 6" key="1">
    <citation type="submission" date="2020-08" db="EMBL/GenBank/DDBJ databases">
        <title>Genomic Encyclopedia of Type Strains, Phase IV (KMG-IV): sequencing the most valuable type-strain genomes for metagenomic binning, comparative biology and taxonomic classification.</title>
        <authorList>
            <person name="Goeker M."/>
        </authorList>
    </citation>
    <scope>NUCLEOTIDE SEQUENCE [LARGE SCALE GENOMIC DNA]</scope>
    <source>
        <strain evidence="5 6">DSM 27471</strain>
    </source>
</reference>
<sequence length="287" mass="31067">MKKKPVIGLVMKSLKAEFFQTMRKGALKFAAEQNNFQLITTGTNSQTEIELQIELIESLIQQKVDGLVVIPIDSKALVPVVAKAVLAGVKVVNIDIRLDEDLLQQYGIELTYVGPDNVTAAKLVGDVLAEKIGEGAKVILIEGLPVAENAQQRKQGFLKSVTEHQLDLIASEPADWETKKAEEVFSNLIYQHPDVKGVMCSNDAMALGVIKVLERKGKAGSIPVVGFDNDASIQPYLISGVMVATIDIFGSQMAVQGIEYALKIIGGLDNKGSYATDFKLIESLANL</sequence>
<keyword evidence="3" id="KW-0732">Signal</keyword>
<dbReference type="RefSeq" id="WP_183414478.1">
    <property type="nucleotide sequence ID" value="NZ_JACHYB010000002.1"/>
</dbReference>
<evidence type="ECO:0000256" key="3">
    <source>
        <dbReference type="ARBA" id="ARBA00022729"/>
    </source>
</evidence>
<dbReference type="Proteomes" id="UP000544222">
    <property type="component" value="Unassembled WGS sequence"/>
</dbReference>
<evidence type="ECO:0000313" key="5">
    <source>
        <dbReference type="EMBL" id="MBB3188762.1"/>
    </source>
</evidence>
<dbReference type="CDD" id="cd19970">
    <property type="entry name" value="PBP1_ABC_sugar_binding-like"/>
    <property type="match status" value="1"/>
</dbReference>
<dbReference type="AlphaFoldDB" id="A0A7W5H3W5"/>
<evidence type="ECO:0000259" key="4">
    <source>
        <dbReference type="Pfam" id="PF13407"/>
    </source>
</evidence>
<keyword evidence="6" id="KW-1185">Reference proteome</keyword>
<dbReference type="GO" id="GO:0030246">
    <property type="term" value="F:carbohydrate binding"/>
    <property type="evidence" value="ECO:0007669"/>
    <property type="project" value="UniProtKB-ARBA"/>
</dbReference>
<organism evidence="5 6">
    <name type="scientific">Microbacter margulisiae</name>
    <dbReference type="NCBI Taxonomy" id="1350067"/>
    <lineage>
        <taxon>Bacteria</taxon>
        <taxon>Pseudomonadati</taxon>
        <taxon>Bacteroidota</taxon>
        <taxon>Bacteroidia</taxon>
        <taxon>Bacteroidales</taxon>
        <taxon>Porphyromonadaceae</taxon>
        <taxon>Microbacter</taxon>
    </lineage>
</organism>
<dbReference type="InterPro" id="IPR025997">
    <property type="entry name" value="SBP_2_dom"/>
</dbReference>
<dbReference type="PANTHER" id="PTHR46847:SF1">
    <property type="entry name" value="D-ALLOSE-BINDING PERIPLASMIC PROTEIN-RELATED"/>
    <property type="match status" value="1"/>
</dbReference>
<dbReference type="EMBL" id="JACHYB010000002">
    <property type="protein sequence ID" value="MBB3188762.1"/>
    <property type="molecule type" value="Genomic_DNA"/>
</dbReference>
<proteinExistence type="inferred from homology"/>
<evidence type="ECO:0000256" key="2">
    <source>
        <dbReference type="ARBA" id="ARBA00007639"/>
    </source>
</evidence>
<comment type="similarity">
    <text evidence="2">Belongs to the bacterial solute-binding protein 2 family.</text>
</comment>
<comment type="subcellular location">
    <subcellularLocation>
        <location evidence="1">Cell envelope</location>
    </subcellularLocation>
</comment>
<protein>
    <submittedName>
        <fullName evidence="5">Ribose transport system substrate-binding protein</fullName>
    </submittedName>
</protein>
<dbReference type="InterPro" id="IPR028082">
    <property type="entry name" value="Peripla_BP_I"/>
</dbReference>
<accession>A0A7W5H3W5</accession>
<dbReference type="PANTHER" id="PTHR46847">
    <property type="entry name" value="D-ALLOSE-BINDING PERIPLASMIC PROTEIN-RELATED"/>
    <property type="match status" value="1"/>
</dbReference>
<evidence type="ECO:0000256" key="1">
    <source>
        <dbReference type="ARBA" id="ARBA00004196"/>
    </source>
</evidence>
<evidence type="ECO:0000313" key="6">
    <source>
        <dbReference type="Proteomes" id="UP000544222"/>
    </source>
</evidence>
<dbReference type="GO" id="GO:0030313">
    <property type="term" value="C:cell envelope"/>
    <property type="evidence" value="ECO:0007669"/>
    <property type="project" value="UniProtKB-SubCell"/>
</dbReference>
<dbReference type="Gene3D" id="3.40.50.2300">
    <property type="match status" value="2"/>
</dbReference>
<dbReference type="Pfam" id="PF13407">
    <property type="entry name" value="Peripla_BP_4"/>
    <property type="match status" value="1"/>
</dbReference>
<feature type="domain" description="Periplasmic binding protein" evidence="4">
    <location>
        <begin position="7"/>
        <end position="267"/>
    </location>
</feature>
<dbReference type="SUPFAM" id="SSF53822">
    <property type="entry name" value="Periplasmic binding protein-like I"/>
    <property type="match status" value="1"/>
</dbReference>